<evidence type="ECO:0000256" key="2">
    <source>
        <dbReference type="ARBA" id="ARBA00023125"/>
    </source>
</evidence>
<dbReference type="GO" id="GO:0003677">
    <property type="term" value="F:DNA binding"/>
    <property type="evidence" value="ECO:0007669"/>
    <property type="project" value="UniProtKB-KW"/>
</dbReference>
<dbReference type="CDD" id="cd07377">
    <property type="entry name" value="WHTH_GntR"/>
    <property type="match status" value="1"/>
</dbReference>
<evidence type="ECO:0000313" key="5">
    <source>
        <dbReference type="EMBL" id="KGF65846.1"/>
    </source>
</evidence>
<protein>
    <submittedName>
        <fullName evidence="5">GntR family transcriptional regulator</fullName>
    </submittedName>
</protein>
<dbReference type="Proteomes" id="UP000029719">
    <property type="component" value="Unassembled WGS sequence"/>
</dbReference>
<evidence type="ECO:0000256" key="1">
    <source>
        <dbReference type="ARBA" id="ARBA00023015"/>
    </source>
</evidence>
<accession>A0A9X0EHH7</accession>
<dbReference type="Pfam" id="PF07729">
    <property type="entry name" value="FCD"/>
    <property type="match status" value="1"/>
</dbReference>
<evidence type="ECO:0000259" key="4">
    <source>
        <dbReference type="PROSITE" id="PS50949"/>
    </source>
</evidence>
<dbReference type="InterPro" id="IPR036390">
    <property type="entry name" value="WH_DNA-bd_sf"/>
</dbReference>
<dbReference type="AlphaFoldDB" id="A0A9X0EHH7"/>
<dbReference type="InterPro" id="IPR008920">
    <property type="entry name" value="TF_FadR/GntR_C"/>
</dbReference>
<proteinExistence type="predicted"/>
<comment type="caution">
    <text evidence="5">The sequence shown here is derived from an EMBL/GenBank/DDBJ whole genome shotgun (WGS) entry which is preliminary data.</text>
</comment>
<organism evidence="5 6">
    <name type="scientific">Pseudomonas lutea</name>
    <dbReference type="NCBI Taxonomy" id="243924"/>
    <lineage>
        <taxon>Bacteria</taxon>
        <taxon>Pseudomonadati</taxon>
        <taxon>Pseudomonadota</taxon>
        <taxon>Gammaproteobacteria</taxon>
        <taxon>Pseudomonadales</taxon>
        <taxon>Pseudomonadaceae</taxon>
        <taxon>Pseudomonas</taxon>
    </lineage>
</organism>
<dbReference type="Gene3D" id="1.10.10.10">
    <property type="entry name" value="Winged helix-like DNA-binding domain superfamily/Winged helix DNA-binding domain"/>
    <property type="match status" value="1"/>
</dbReference>
<feature type="domain" description="HTH gntR-type" evidence="4">
    <location>
        <begin position="15"/>
        <end position="82"/>
    </location>
</feature>
<dbReference type="SMART" id="SM00895">
    <property type="entry name" value="FCD"/>
    <property type="match status" value="1"/>
</dbReference>
<dbReference type="Gene3D" id="1.20.120.530">
    <property type="entry name" value="GntR ligand-binding domain-like"/>
    <property type="match status" value="1"/>
</dbReference>
<evidence type="ECO:0000313" key="6">
    <source>
        <dbReference type="Proteomes" id="UP000029719"/>
    </source>
</evidence>
<evidence type="ECO:0000256" key="3">
    <source>
        <dbReference type="ARBA" id="ARBA00023163"/>
    </source>
</evidence>
<dbReference type="RefSeq" id="WP_037011313.1">
    <property type="nucleotide sequence ID" value="NZ_JRMB01000001.1"/>
</dbReference>
<dbReference type="SMART" id="SM00345">
    <property type="entry name" value="HTH_GNTR"/>
    <property type="match status" value="1"/>
</dbReference>
<keyword evidence="2" id="KW-0238">DNA-binding</keyword>
<dbReference type="InterPro" id="IPR036388">
    <property type="entry name" value="WH-like_DNA-bd_sf"/>
</dbReference>
<dbReference type="EMBL" id="JRMB01000001">
    <property type="protein sequence ID" value="KGF65846.1"/>
    <property type="molecule type" value="Genomic_DNA"/>
</dbReference>
<dbReference type="SUPFAM" id="SSF48008">
    <property type="entry name" value="GntR ligand-binding domain-like"/>
    <property type="match status" value="1"/>
</dbReference>
<dbReference type="Pfam" id="PF00392">
    <property type="entry name" value="GntR"/>
    <property type="match status" value="1"/>
</dbReference>
<dbReference type="PROSITE" id="PS50949">
    <property type="entry name" value="HTH_GNTR"/>
    <property type="match status" value="1"/>
</dbReference>
<name>A0A9X0EHH7_9PSED</name>
<dbReference type="InterPro" id="IPR000524">
    <property type="entry name" value="Tscrpt_reg_HTH_GntR"/>
</dbReference>
<gene>
    <name evidence="5" type="ORF">LT42_08020</name>
</gene>
<dbReference type="OrthoDB" id="9799812at2"/>
<keyword evidence="3" id="KW-0804">Transcription</keyword>
<dbReference type="InterPro" id="IPR011711">
    <property type="entry name" value="GntR_C"/>
</dbReference>
<dbReference type="PANTHER" id="PTHR43537:SF45">
    <property type="entry name" value="GNTR FAMILY REGULATORY PROTEIN"/>
    <property type="match status" value="1"/>
</dbReference>
<dbReference type="SUPFAM" id="SSF46785">
    <property type="entry name" value="Winged helix' DNA-binding domain"/>
    <property type="match status" value="1"/>
</dbReference>
<dbReference type="PANTHER" id="PTHR43537">
    <property type="entry name" value="TRANSCRIPTIONAL REGULATOR, GNTR FAMILY"/>
    <property type="match status" value="1"/>
</dbReference>
<sequence length="232" mass="27420">MQPIISAQTPKPRPANLAERIYRQLKQDIFEFRLLPGDRFSEGEVAERVQASRTPVRQALYRLEREGYLEVYFRSGWRVRAFDFAYFEELYDVRIVLECAALARLEQLDLKQQPLIEEITRTWRLEPSHRLRDAHEVSALDERFHCALVEAAGNGEMTRMHREITEKIRIIRRLDFTQTARIYATYDEHAQILDAVLACQTAKAQRLLTRHIELSKQEVRKITLHRLHIARP</sequence>
<keyword evidence="1" id="KW-0805">Transcription regulation</keyword>
<reference evidence="5 6" key="1">
    <citation type="submission" date="2014-09" db="EMBL/GenBank/DDBJ databases">
        <title>Genome sequence of Pseudomonas lutea strain DSM 17257T.</title>
        <authorList>
            <person name="Kwak Y."/>
            <person name="Shin J.-H."/>
        </authorList>
    </citation>
    <scope>NUCLEOTIDE SEQUENCE [LARGE SCALE GENOMIC DNA]</scope>
    <source>
        <strain evidence="5 6">DSM 17257</strain>
    </source>
</reference>
<dbReference type="GO" id="GO:0003700">
    <property type="term" value="F:DNA-binding transcription factor activity"/>
    <property type="evidence" value="ECO:0007669"/>
    <property type="project" value="InterPro"/>
</dbReference>